<dbReference type="SUPFAM" id="SSF46689">
    <property type="entry name" value="Homeodomain-like"/>
    <property type="match status" value="1"/>
</dbReference>
<evidence type="ECO:0008006" key="3">
    <source>
        <dbReference type="Google" id="ProtNLM"/>
    </source>
</evidence>
<proteinExistence type="predicted"/>
<protein>
    <recommendedName>
        <fullName evidence="3">Transposase</fullName>
    </recommendedName>
</protein>
<comment type="caution">
    <text evidence="1">The sequence shown here is derived from an EMBL/GenBank/DDBJ whole genome shotgun (WGS) entry which is preliminary data.</text>
</comment>
<sequence length="62" mass="7177">MLVNRQTPAYIANALGIFENSIYRWKCVNQVGNKNGPLTSDLTVENQQLKDRVRQLETEREI</sequence>
<dbReference type="RefSeq" id="WP_381508999.1">
    <property type="nucleotide sequence ID" value="NZ_JBHUOM010000049.1"/>
</dbReference>
<evidence type="ECO:0000313" key="2">
    <source>
        <dbReference type="Proteomes" id="UP001597512"/>
    </source>
</evidence>
<organism evidence="1 2">
    <name type="scientific">Spirosoma flavum</name>
    <dbReference type="NCBI Taxonomy" id="2048557"/>
    <lineage>
        <taxon>Bacteria</taxon>
        <taxon>Pseudomonadati</taxon>
        <taxon>Bacteroidota</taxon>
        <taxon>Cytophagia</taxon>
        <taxon>Cytophagales</taxon>
        <taxon>Cytophagaceae</taxon>
        <taxon>Spirosoma</taxon>
    </lineage>
</organism>
<reference evidence="2" key="1">
    <citation type="journal article" date="2019" name="Int. J. Syst. Evol. Microbiol.">
        <title>The Global Catalogue of Microorganisms (GCM) 10K type strain sequencing project: providing services to taxonomists for standard genome sequencing and annotation.</title>
        <authorList>
            <consortium name="The Broad Institute Genomics Platform"/>
            <consortium name="The Broad Institute Genome Sequencing Center for Infectious Disease"/>
            <person name="Wu L."/>
            <person name="Ma J."/>
        </authorList>
    </citation>
    <scope>NUCLEOTIDE SEQUENCE [LARGE SCALE GENOMIC DNA]</scope>
    <source>
        <strain evidence="2">KCTC 52490</strain>
    </source>
</reference>
<dbReference type="InterPro" id="IPR009057">
    <property type="entry name" value="Homeodomain-like_sf"/>
</dbReference>
<gene>
    <name evidence="1" type="ORF">ACFS25_31055</name>
</gene>
<keyword evidence="2" id="KW-1185">Reference proteome</keyword>
<name>A0ABW6AVJ2_9BACT</name>
<dbReference type="EMBL" id="JBHUOM010000049">
    <property type="protein sequence ID" value="MFD2938243.1"/>
    <property type="molecule type" value="Genomic_DNA"/>
</dbReference>
<dbReference type="Proteomes" id="UP001597512">
    <property type="component" value="Unassembled WGS sequence"/>
</dbReference>
<evidence type="ECO:0000313" key="1">
    <source>
        <dbReference type="EMBL" id="MFD2938243.1"/>
    </source>
</evidence>
<accession>A0ABW6AVJ2</accession>